<dbReference type="Gene3D" id="3.10.450.50">
    <property type="match status" value="1"/>
</dbReference>
<proteinExistence type="predicted"/>
<dbReference type="EMBL" id="RPFJ01000002">
    <property type="protein sequence ID" value="RPE00013.1"/>
    <property type="molecule type" value="Genomic_DNA"/>
</dbReference>
<gene>
    <name evidence="2" type="ORF">EGM88_01760</name>
</gene>
<feature type="chain" id="PRO_5018003444" evidence="1">
    <location>
        <begin position="20"/>
        <end position="159"/>
    </location>
</feature>
<name>A0A3N4NUG4_9FLAO</name>
<keyword evidence="1" id="KW-0732">Signal</keyword>
<dbReference type="RefSeq" id="WP_123896247.1">
    <property type="nucleotide sequence ID" value="NZ_RPFJ01000002.1"/>
</dbReference>
<feature type="signal peptide" evidence="1">
    <location>
        <begin position="1"/>
        <end position="19"/>
    </location>
</feature>
<dbReference type="OrthoDB" id="1357763at2"/>
<organism evidence="2 3">
    <name type="scientific">Aureibaculum marinum</name>
    <dbReference type="NCBI Taxonomy" id="2487930"/>
    <lineage>
        <taxon>Bacteria</taxon>
        <taxon>Pseudomonadati</taxon>
        <taxon>Bacteroidota</taxon>
        <taxon>Flavobacteriia</taxon>
        <taxon>Flavobacteriales</taxon>
        <taxon>Flavobacteriaceae</taxon>
        <taxon>Aureibaculum</taxon>
    </lineage>
</organism>
<dbReference type="AlphaFoldDB" id="A0A3N4NUG4"/>
<comment type="caution">
    <text evidence="2">The sequence shown here is derived from an EMBL/GenBank/DDBJ whole genome shotgun (WGS) entry which is preliminary data.</text>
</comment>
<reference evidence="2 3" key="1">
    <citation type="submission" date="2018-11" db="EMBL/GenBank/DDBJ databases">
        <title>Aureibaculum marinum gen. nov., sp. nov., a member of the family Flavobacteriaceae isolated from the Bohai Sea.</title>
        <authorList>
            <person name="Ji X."/>
        </authorList>
    </citation>
    <scope>NUCLEOTIDE SEQUENCE [LARGE SCALE GENOMIC DNA]</scope>
    <source>
        <strain evidence="2 3">BH-SD17</strain>
    </source>
</reference>
<accession>A0A3N4NUG4</accession>
<evidence type="ECO:0000313" key="2">
    <source>
        <dbReference type="EMBL" id="RPE00013.1"/>
    </source>
</evidence>
<dbReference type="SUPFAM" id="SSF54427">
    <property type="entry name" value="NTF2-like"/>
    <property type="match status" value="1"/>
</dbReference>
<sequence length="159" mass="18992">MKKVNVVYVLVLMSLSTFAQISKSTELYLDLKRNDSLIFDSSFNTCNLDLLRTLIHENLEFYHDESGVIYGKENFIQNTKNGLCKSSYKFRRELLEETLEVFPLKDRQDNLYGAIQKGTHRFYQDDKRTSIAYFTHLWVYEKNNWLLKRVLSYNHKKEK</sequence>
<evidence type="ECO:0000313" key="3">
    <source>
        <dbReference type="Proteomes" id="UP000270856"/>
    </source>
</evidence>
<keyword evidence="3" id="KW-1185">Reference proteome</keyword>
<evidence type="ECO:0000256" key="1">
    <source>
        <dbReference type="SAM" id="SignalP"/>
    </source>
</evidence>
<dbReference type="Proteomes" id="UP000270856">
    <property type="component" value="Unassembled WGS sequence"/>
</dbReference>
<dbReference type="InterPro" id="IPR032710">
    <property type="entry name" value="NTF2-like_dom_sf"/>
</dbReference>
<protein>
    <submittedName>
        <fullName evidence="2">Nuclear transport factor 2 family protein</fullName>
    </submittedName>
</protein>